<dbReference type="SUPFAM" id="SSF50475">
    <property type="entry name" value="FMN-binding split barrel"/>
    <property type="match status" value="1"/>
</dbReference>
<dbReference type="GO" id="GO:0042602">
    <property type="term" value="F:riboflavin reductase (NADPH) activity"/>
    <property type="evidence" value="ECO:0007669"/>
    <property type="project" value="TreeGrafter"/>
</dbReference>
<evidence type="ECO:0000313" key="4">
    <source>
        <dbReference type="Proteomes" id="UP000324022"/>
    </source>
</evidence>
<dbReference type="Pfam" id="PF01613">
    <property type="entry name" value="Flavin_Reduct"/>
    <property type="match status" value="1"/>
</dbReference>
<feature type="domain" description="Flavin reductase like" evidence="2">
    <location>
        <begin position="74"/>
        <end position="272"/>
    </location>
</feature>
<reference evidence="3 4" key="1">
    <citation type="submission" date="2018-03" db="EMBL/GenBank/DDBJ databases">
        <authorList>
            <person name="Guldener U."/>
        </authorList>
    </citation>
    <scope>NUCLEOTIDE SEQUENCE [LARGE SCALE GENOMIC DNA]</scope>
    <source>
        <strain evidence="3 4">NBRC100155</strain>
    </source>
</reference>
<dbReference type="InterPro" id="IPR012349">
    <property type="entry name" value="Split_barrel_FMN-bd"/>
</dbReference>
<dbReference type="GO" id="GO:0010181">
    <property type="term" value="F:FMN binding"/>
    <property type="evidence" value="ECO:0007669"/>
    <property type="project" value="InterPro"/>
</dbReference>
<keyword evidence="4" id="KW-1185">Reference proteome</keyword>
<dbReference type="PANTHER" id="PTHR30466">
    <property type="entry name" value="FLAVIN REDUCTASE"/>
    <property type="match status" value="1"/>
</dbReference>
<evidence type="ECO:0000256" key="1">
    <source>
        <dbReference type="ARBA" id="ARBA00023002"/>
    </source>
</evidence>
<dbReference type="PANTHER" id="PTHR30466:SF1">
    <property type="entry name" value="FMN REDUCTASE (NADH) RUTF"/>
    <property type="match status" value="1"/>
</dbReference>
<dbReference type="SMART" id="SM00903">
    <property type="entry name" value="Flavin_Reduct"/>
    <property type="match status" value="1"/>
</dbReference>
<evidence type="ECO:0000313" key="3">
    <source>
        <dbReference type="EMBL" id="SPO30445.1"/>
    </source>
</evidence>
<keyword evidence="1" id="KW-0560">Oxidoreductase</keyword>
<proteinExistence type="predicted"/>
<organism evidence="3 4">
    <name type="scientific">Ustilago trichophora</name>
    <dbReference type="NCBI Taxonomy" id="86804"/>
    <lineage>
        <taxon>Eukaryota</taxon>
        <taxon>Fungi</taxon>
        <taxon>Dikarya</taxon>
        <taxon>Basidiomycota</taxon>
        <taxon>Ustilaginomycotina</taxon>
        <taxon>Ustilaginomycetes</taxon>
        <taxon>Ustilaginales</taxon>
        <taxon>Ustilaginaceae</taxon>
        <taxon>Ustilago</taxon>
    </lineage>
</organism>
<evidence type="ECO:0000259" key="2">
    <source>
        <dbReference type="SMART" id="SM00903"/>
    </source>
</evidence>
<dbReference type="EMBL" id="OOIN01000033">
    <property type="protein sequence ID" value="SPO30445.1"/>
    <property type="molecule type" value="Genomic_DNA"/>
</dbReference>
<dbReference type="InterPro" id="IPR002563">
    <property type="entry name" value="Flavin_Rdtase-like_dom"/>
</dbReference>
<gene>
    <name evidence="3" type="ORF">UTRI_06375</name>
</gene>
<sequence length="279" mass="30458">MLLLPVTATAASAASARATTSKVTLEAFSRPFSQPHRTSSRRAFFSTSPIRLSQSKIEEKQDASSIADQIRTLMRDSAQPVALVTTFLSPRSSDGKAERLIHGATLSSFSSISLDPNLVCFSMKTPSKLADALAHHHSTRGENKEEVDFVVNLLAESQAKLAQAYAIPGTPPYPHPNAKESEQTDKECHPLRETGLVEVKQGMMPVVKGALGSFGCQVVESIDLSKFDPNHRERKAGESKSLLYIARVLHIYTTAQASEIQPLIYHRSKFVSTTLNPLT</sequence>
<dbReference type="Proteomes" id="UP000324022">
    <property type="component" value="Unassembled WGS sequence"/>
</dbReference>
<dbReference type="OrthoDB" id="2015405at2759"/>
<protein>
    <recommendedName>
        <fullName evidence="2">Flavin reductase like domain-containing protein</fullName>
    </recommendedName>
</protein>
<name>A0A5C3EK61_9BASI</name>
<accession>A0A5C3EK61</accession>
<dbReference type="AlphaFoldDB" id="A0A5C3EK61"/>
<dbReference type="InterPro" id="IPR050268">
    <property type="entry name" value="NADH-dep_flavin_reductase"/>
</dbReference>
<dbReference type="Gene3D" id="2.30.110.10">
    <property type="entry name" value="Electron Transport, Fmn-binding Protein, Chain A"/>
    <property type="match status" value="1"/>
</dbReference>